<sequence>MKEIQGKLVGTLIAAPLVFIVWCCLSFLWRGYVPDKILWLVTLVTASCMSIFVWLVLSNRKAVRNRVYLNVKPNVIEIEGAEHFSGEFSSDSRFLISTDAFQKTLVAVVLRKSYTRGRFMSAREAAYVRIWPGNIGITDLEIGAIYKALDEEFIELEVEVVGDTDGHHPHATAVKA</sequence>
<reference evidence="3" key="1">
    <citation type="submission" date="2016-07" db="EMBL/GenBank/DDBJ databases">
        <authorList>
            <person name="Florea S."/>
            <person name="Webb J.S."/>
            <person name="Jaromczyk J."/>
            <person name="Schardl C.L."/>
        </authorList>
    </citation>
    <scope>NUCLEOTIDE SEQUENCE [LARGE SCALE GENOMIC DNA]</scope>
    <source>
        <strain evidence="3">1YdBTEX2</strain>
    </source>
</reference>
<dbReference type="Proteomes" id="UP000245431">
    <property type="component" value="Chromosome PVE_r2"/>
</dbReference>
<dbReference type="EMBL" id="LT599584">
    <property type="protein sequence ID" value="SBW84107.1"/>
    <property type="molecule type" value="Genomic_DNA"/>
</dbReference>
<proteinExistence type="predicted"/>
<evidence type="ECO:0000313" key="2">
    <source>
        <dbReference type="EMBL" id="SBW84107.1"/>
    </source>
</evidence>
<evidence type="ECO:0000256" key="1">
    <source>
        <dbReference type="SAM" id="Phobius"/>
    </source>
</evidence>
<name>A0A1D3K711_PSEVE</name>
<feature type="transmembrane region" description="Helical" evidence="1">
    <location>
        <begin position="37"/>
        <end position="57"/>
    </location>
</feature>
<keyword evidence="1" id="KW-0812">Transmembrane</keyword>
<dbReference type="AlphaFoldDB" id="A0A1D3K711"/>
<organism evidence="2 3">
    <name type="scientific">Pseudomonas veronii 1YdBTEX2</name>
    <dbReference type="NCBI Taxonomy" id="1295141"/>
    <lineage>
        <taxon>Bacteria</taxon>
        <taxon>Pseudomonadati</taxon>
        <taxon>Pseudomonadota</taxon>
        <taxon>Gammaproteobacteria</taxon>
        <taxon>Pseudomonadales</taxon>
        <taxon>Pseudomonadaceae</taxon>
        <taxon>Pseudomonas</taxon>
    </lineage>
</organism>
<accession>A0A1D3K711</accession>
<keyword evidence="1" id="KW-0472">Membrane</keyword>
<feature type="transmembrane region" description="Helical" evidence="1">
    <location>
        <begin position="12"/>
        <end position="31"/>
    </location>
</feature>
<keyword evidence="1" id="KW-1133">Transmembrane helix</keyword>
<protein>
    <submittedName>
        <fullName evidence="2">Membrane protein</fullName>
    </submittedName>
</protein>
<gene>
    <name evidence="2" type="ORF">PVE_R2G0077</name>
</gene>
<evidence type="ECO:0000313" key="3">
    <source>
        <dbReference type="Proteomes" id="UP000245431"/>
    </source>
</evidence>